<keyword evidence="5 9" id="KW-0297">G-protein coupled receptor</keyword>
<dbReference type="InterPro" id="IPR000276">
    <property type="entry name" value="GPCR_Rhodpsn"/>
</dbReference>
<keyword evidence="4 10" id="KW-1133">Transmembrane helix</keyword>
<dbReference type="OrthoDB" id="5859976at2759"/>
<keyword evidence="2" id="KW-1003">Cell membrane</keyword>
<dbReference type="RefSeq" id="XP_022289414.1">
    <property type="nucleotide sequence ID" value="XM_022433706.1"/>
</dbReference>
<name>A0A8B8AHE0_CRAVI</name>
<evidence type="ECO:0000313" key="12">
    <source>
        <dbReference type="Proteomes" id="UP000694844"/>
    </source>
</evidence>
<evidence type="ECO:0000256" key="7">
    <source>
        <dbReference type="ARBA" id="ARBA00023170"/>
    </source>
</evidence>
<dbReference type="PANTHER" id="PTHR24248:SF66">
    <property type="entry name" value="OCTOPAMINE RECEPTOR BETA-3R"/>
    <property type="match status" value="1"/>
</dbReference>
<dbReference type="KEGG" id="cvn:111101266"/>
<gene>
    <name evidence="13" type="primary">LOC111101266</name>
</gene>
<reference evidence="13" key="1">
    <citation type="submission" date="2025-08" db="UniProtKB">
        <authorList>
            <consortium name="RefSeq"/>
        </authorList>
    </citation>
    <scope>IDENTIFICATION</scope>
    <source>
        <tissue evidence="13">Whole sample</tissue>
    </source>
</reference>
<evidence type="ECO:0000256" key="3">
    <source>
        <dbReference type="ARBA" id="ARBA00022692"/>
    </source>
</evidence>
<comment type="subcellular location">
    <subcellularLocation>
        <location evidence="1">Cell membrane</location>
        <topology evidence="1">Multi-pass membrane protein</topology>
    </subcellularLocation>
</comment>
<feature type="transmembrane region" description="Helical" evidence="10">
    <location>
        <begin position="208"/>
        <end position="234"/>
    </location>
</feature>
<dbReference type="CDD" id="cd14967">
    <property type="entry name" value="7tmA_amine_R-like"/>
    <property type="match status" value="1"/>
</dbReference>
<dbReference type="GO" id="GO:0071880">
    <property type="term" value="P:adenylate cyclase-activating adrenergic receptor signaling pathway"/>
    <property type="evidence" value="ECO:0007669"/>
    <property type="project" value="TreeGrafter"/>
</dbReference>
<feature type="domain" description="G-protein coupled receptors family 1 profile" evidence="11">
    <location>
        <begin position="64"/>
        <end position="322"/>
    </location>
</feature>
<feature type="transmembrane region" description="Helical" evidence="10">
    <location>
        <begin position="303"/>
        <end position="325"/>
    </location>
</feature>
<accession>A0A8B8AHE0</accession>
<dbReference type="PROSITE" id="PS00237">
    <property type="entry name" value="G_PROTEIN_RECEP_F1_1"/>
    <property type="match status" value="1"/>
</dbReference>
<keyword evidence="3 9" id="KW-0812">Transmembrane</keyword>
<dbReference type="InterPro" id="IPR017452">
    <property type="entry name" value="GPCR_Rhodpsn_7TM"/>
</dbReference>
<feature type="transmembrane region" description="Helical" evidence="10">
    <location>
        <begin position="121"/>
        <end position="144"/>
    </location>
</feature>
<keyword evidence="7 9" id="KW-0675">Receptor</keyword>
<proteinExistence type="inferred from homology"/>
<dbReference type="GeneID" id="111101266"/>
<evidence type="ECO:0000256" key="2">
    <source>
        <dbReference type="ARBA" id="ARBA00022475"/>
    </source>
</evidence>
<evidence type="ECO:0000256" key="5">
    <source>
        <dbReference type="ARBA" id="ARBA00023040"/>
    </source>
</evidence>
<keyword evidence="8 9" id="KW-0807">Transducer</keyword>
<dbReference type="GO" id="GO:0005886">
    <property type="term" value="C:plasma membrane"/>
    <property type="evidence" value="ECO:0007669"/>
    <property type="project" value="UniProtKB-SubCell"/>
</dbReference>
<dbReference type="Gene3D" id="1.20.1070.10">
    <property type="entry name" value="Rhodopsin 7-helix transmembrane proteins"/>
    <property type="match status" value="1"/>
</dbReference>
<dbReference type="Pfam" id="PF00001">
    <property type="entry name" value="7tm_1"/>
    <property type="match status" value="1"/>
</dbReference>
<keyword evidence="6 10" id="KW-0472">Membrane</keyword>
<keyword evidence="12" id="KW-1185">Reference proteome</keyword>
<feature type="transmembrane region" description="Helical" evidence="10">
    <location>
        <begin position="267"/>
        <end position="291"/>
    </location>
</feature>
<dbReference type="PRINTS" id="PR00237">
    <property type="entry name" value="GPCRRHODOPSN"/>
</dbReference>
<protein>
    <submittedName>
        <fullName evidence="13">5-hydroxytryptamine receptor 4-like</fullName>
    </submittedName>
</protein>
<feature type="transmembrane region" description="Helical" evidence="10">
    <location>
        <begin position="84"/>
        <end position="106"/>
    </location>
</feature>
<dbReference type="GO" id="GO:0043410">
    <property type="term" value="P:positive regulation of MAPK cascade"/>
    <property type="evidence" value="ECO:0007669"/>
    <property type="project" value="TreeGrafter"/>
</dbReference>
<comment type="similarity">
    <text evidence="9">Belongs to the G-protein coupled receptor 1 family.</text>
</comment>
<evidence type="ECO:0000256" key="4">
    <source>
        <dbReference type="ARBA" id="ARBA00022989"/>
    </source>
</evidence>
<organism evidence="12 13">
    <name type="scientific">Crassostrea virginica</name>
    <name type="common">Eastern oyster</name>
    <dbReference type="NCBI Taxonomy" id="6565"/>
    <lineage>
        <taxon>Eukaryota</taxon>
        <taxon>Metazoa</taxon>
        <taxon>Spiralia</taxon>
        <taxon>Lophotrochozoa</taxon>
        <taxon>Mollusca</taxon>
        <taxon>Bivalvia</taxon>
        <taxon>Autobranchia</taxon>
        <taxon>Pteriomorphia</taxon>
        <taxon>Ostreida</taxon>
        <taxon>Ostreoidea</taxon>
        <taxon>Ostreidae</taxon>
        <taxon>Crassostrea</taxon>
    </lineage>
</organism>
<dbReference type="SUPFAM" id="SSF81321">
    <property type="entry name" value="Family A G protein-coupled receptor-like"/>
    <property type="match status" value="1"/>
</dbReference>
<feature type="transmembrane region" description="Helical" evidence="10">
    <location>
        <begin position="165"/>
        <end position="188"/>
    </location>
</feature>
<evidence type="ECO:0000256" key="9">
    <source>
        <dbReference type="RuleBase" id="RU000688"/>
    </source>
</evidence>
<dbReference type="PANTHER" id="PTHR24248">
    <property type="entry name" value="ADRENERGIC RECEPTOR-RELATED G-PROTEIN COUPLED RECEPTOR"/>
    <property type="match status" value="1"/>
</dbReference>
<sequence length="370" mass="42798">MLVLYSSPGDSSKVMLLLLDNVTTSSPPDSRCNDTHPSGLLTASSLRIPVIVTLTCVLAVTIFGNLLVIKTVTKRHQYKQRTNLFVVSLAFADLCVALFVMSFSILHQCSDFAWLHYTRIYLVYWGLDVMFTTTSILHLTCMTVDRYVAVTQSFKYYQIMRRRRVTMLLFLCWFLPVLISLSLVMSKFDQFSAPSQNCHVTYVFRVNALYAIIASFASFYLPSIFMIVCNIKIFKFIRKRGKKLPELTANYVKNTQRDQQLLNEVRVARTIAVLLGCFLVCWLPFFTVNILEPFFTEKLHEGAWVVITWLGYINSTVNPYLYYFLNRKTKEKKQSETLKCLKNTMHHLNMIQPRRKIYSLSNHPVSSTQL</sequence>
<dbReference type="GO" id="GO:0004930">
    <property type="term" value="F:G protein-coupled receptor activity"/>
    <property type="evidence" value="ECO:0007669"/>
    <property type="project" value="UniProtKB-KW"/>
</dbReference>
<dbReference type="AlphaFoldDB" id="A0A8B8AHE0"/>
<dbReference type="Proteomes" id="UP000694844">
    <property type="component" value="Chromosome 6"/>
</dbReference>
<evidence type="ECO:0000256" key="6">
    <source>
        <dbReference type="ARBA" id="ARBA00023136"/>
    </source>
</evidence>
<evidence type="ECO:0000313" key="13">
    <source>
        <dbReference type="RefSeq" id="XP_022289414.1"/>
    </source>
</evidence>
<evidence type="ECO:0000256" key="1">
    <source>
        <dbReference type="ARBA" id="ARBA00004651"/>
    </source>
</evidence>
<evidence type="ECO:0000256" key="8">
    <source>
        <dbReference type="ARBA" id="ARBA00023224"/>
    </source>
</evidence>
<feature type="transmembrane region" description="Helical" evidence="10">
    <location>
        <begin position="48"/>
        <end position="72"/>
    </location>
</feature>
<evidence type="ECO:0000259" key="11">
    <source>
        <dbReference type="PROSITE" id="PS50262"/>
    </source>
</evidence>
<dbReference type="PROSITE" id="PS50262">
    <property type="entry name" value="G_PROTEIN_RECEP_F1_2"/>
    <property type="match status" value="1"/>
</dbReference>
<evidence type="ECO:0000256" key="10">
    <source>
        <dbReference type="SAM" id="Phobius"/>
    </source>
</evidence>